<proteinExistence type="predicted"/>
<evidence type="ECO:0000313" key="1">
    <source>
        <dbReference type="Proteomes" id="UP000035642"/>
    </source>
</evidence>
<reference evidence="1" key="1">
    <citation type="submission" date="2012-09" db="EMBL/GenBank/DDBJ databases">
        <authorList>
            <person name="Martin A.A."/>
        </authorList>
    </citation>
    <scope>NUCLEOTIDE SEQUENCE</scope>
</reference>
<accession>A0A0K0D3G4</accession>
<name>A0A0K0D3G4_ANGCA</name>
<keyword evidence="1" id="KW-1185">Reference proteome</keyword>
<sequence length="82" mass="9160">MFPDRLSNTYPFRVNVMESFDIITLHASVSNAFAMQPVFELFVQDGGAKNMCGFSIKQLTAFIEETVQTLGSPGNIMHEREG</sequence>
<dbReference type="WBParaSite" id="ACAC_0000460901-mRNA-1">
    <property type="protein sequence ID" value="ACAC_0000460901-mRNA-1"/>
    <property type="gene ID" value="ACAC_0000460901"/>
</dbReference>
<evidence type="ECO:0000313" key="2">
    <source>
        <dbReference type="WBParaSite" id="ACAC_0000460901-mRNA-1"/>
    </source>
</evidence>
<reference evidence="2" key="2">
    <citation type="submission" date="2017-02" db="UniProtKB">
        <authorList>
            <consortium name="WormBaseParasite"/>
        </authorList>
    </citation>
    <scope>IDENTIFICATION</scope>
</reference>
<dbReference type="Proteomes" id="UP000035642">
    <property type="component" value="Unassembled WGS sequence"/>
</dbReference>
<protein>
    <submittedName>
        <fullName evidence="2">Uncharacterized protein</fullName>
    </submittedName>
</protein>
<organism evidence="1 2">
    <name type="scientific">Angiostrongylus cantonensis</name>
    <name type="common">Rat lungworm</name>
    <dbReference type="NCBI Taxonomy" id="6313"/>
    <lineage>
        <taxon>Eukaryota</taxon>
        <taxon>Metazoa</taxon>
        <taxon>Ecdysozoa</taxon>
        <taxon>Nematoda</taxon>
        <taxon>Chromadorea</taxon>
        <taxon>Rhabditida</taxon>
        <taxon>Rhabditina</taxon>
        <taxon>Rhabditomorpha</taxon>
        <taxon>Strongyloidea</taxon>
        <taxon>Metastrongylidae</taxon>
        <taxon>Angiostrongylus</taxon>
    </lineage>
</organism>
<dbReference type="AlphaFoldDB" id="A0A0K0D3G4"/>